<dbReference type="InterPro" id="IPR050109">
    <property type="entry name" value="HTH-type_TetR-like_transc_reg"/>
</dbReference>
<dbReference type="Pfam" id="PF00440">
    <property type="entry name" value="TetR_N"/>
    <property type="match status" value="1"/>
</dbReference>
<keyword evidence="4" id="KW-0804">Transcription</keyword>
<dbReference type="InterPro" id="IPR001647">
    <property type="entry name" value="HTH_TetR"/>
</dbReference>
<dbReference type="PROSITE" id="PS50977">
    <property type="entry name" value="HTH_TETR_2"/>
    <property type="match status" value="1"/>
</dbReference>
<evidence type="ECO:0000256" key="4">
    <source>
        <dbReference type="ARBA" id="ARBA00023163"/>
    </source>
</evidence>
<dbReference type="InterPro" id="IPR009057">
    <property type="entry name" value="Homeodomain-like_sf"/>
</dbReference>
<dbReference type="PANTHER" id="PTHR30055:SF234">
    <property type="entry name" value="HTH-TYPE TRANSCRIPTIONAL REGULATOR BETI"/>
    <property type="match status" value="1"/>
</dbReference>
<keyword evidence="2" id="KW-0805">Transcription regulation</keyword>
<dbReference type="EMBL" id="JBHTBH010000004">
    <property type="protein sequence ID" value="MFC7327895.1"/>
    <property type="molecule type" value="Genomic_DNA"/>
</dbReference>
<evidence type="ECO:0000256" key="3">
    <source>
        <dbReference type="ARBA" id="ARBA00023125"/>
    </source>
</evidence>
<feature type="DNA-binding region" description="H-T-H motif" evidence="5">
    <location>
        <begin position="31"/>
        <end position="50"/>
    </location>
</feature>
<evidence type="ECO:0000313" key="7">
    <source>
        <dbReference type="EMBL" id="MFC7327895.1"/>
    </source>
</evidence>
<dbReference type="InterPro" id="IPR039538">
    <property type="entry name" value="BetI_C"/>
</dbReference>
<evidence type="ECO:0000259" key="6">
    <source>
        <dbReference type="PROSITE" id="PS50977"/>
    </source>
</evidence>
<keyword evidence="3 5" id="KW-0238">DNA-binding</keyword>
<sequence length="205" mass="22822">MPRQVDHDGRRRQIAQAVFELISERGLEAATLRDVATRAGVSMGAVQRCFSTKEEMLIFVAEHANQQVTERVRRRIAESADPESGLTMLEQTLVGIVPVDEQSRAEARVWLAFVAQAAVNPRLADVQRQQYSGLAELFALLIRMAKDAGHVRPDVDPDREADELLTLADGLNVQILFDRYTPEAARAALDRRIAALRVRAAEPAR</sequence>
<dbReference type="InterPro" id="IPR036271">
    <property type="entry name" value="Tet_transcr_reg_TetR-rel_C_sf"/>
</dbReference>
<dbReference type="Proteomes" id="UP001596540">
    <property type="component" value="Unassembled WGS sequence"/>
</dbReference>
<dbReference type="Gene3D" id="1.10.357.10">
    <property type="entry name" value="Tetracycline Repressor, domain 2"/>
    <property type="match status" value="1"/>
</dbReference>
<protein>
    <submittedName>
        <fullName evidence="7">TetR/AcrR family transcriptional regulator</fullName>
    </submittedName>
</protein>
<dbReference type="RefSeq" id="WP_379870460.1">
    <property type="nucleotide sequence ID" value="NZ_JBHTBH010000004.1"/>
</dbReference>
<gene>
    <name evidence="7" type="ORF">ACFQRF_09085</name>
</gene>
<dbReference type="PANTHER" id="PTHR30055">
    <property type="entry name" value="HTH-TYPE TRANSCRIPTIONAL REGULATOR RUTR"/>
    <property type="match status" value="1"/>
</dbReference>
<evidence type="ECO:0000256" key="5">
    <source>
        <dbReference type="PROSITE-ProRule" id="PRU00335"/>
    </source>
</evidence>
<dbReference type="PRINTS" id="PR00455">
    <property type="entry name" value="HTHTETR"/>
</dbReference>
<dbReference type="SUPFAM" id="SSF46689">
    <property type="entry name" value="Homeodomain-like"/>
    <property type="match status" value="1"/>
</dbReference>
<proteinExistence type="predicted"/>
<dbReference type="Pfam" id="PF13977">
    <property type="entry name" value="TetR_C_6"/>
    <property type="match status" value="1"/>
</dbReference>
<keyword evidence="1" id="KW-0678">Repressor</keyword>
<feature type="domain" description="HTH tetR-type" evidence="6">
    <location>
        <begin position="8"/>
        <end position="68"/>
    </location>
</feature>
<evidence type="ECO:0000313" key="8">
    <source>
        <dbReference type="Proteomes" id="UP001596540"/>
    </source>
</evidence>
<dbReference type="SUPFAM" id="SSF48498">
    <property type="entry name" value="Tetracyclin repressor-like, C-terminal domain"/>
    <property type="match status" value="1"/>
</dbReference>
<evidence type="ECO:0000256" key="1">
    <source>
        <dbReference type="ARBA" id="ARBA00022491"/>
    </source>
</evidence>
<comment type="caution">
    <text evidence="7">The sequence shown here is derived from an EMBL/GenBank/DDBJ whole genome shotgun (WGS) entry which is preliminary data.</text>
</comment>
<name>A0ABW2KF43_9ACTN</name>
<keyword evidence="8" id="KW-1185">Reference proteome</keyword>
<reference evidence="8" key="1">
    <citation type="journal article" date="2019" name="Int. J. Syst. Evol. Microbiol.">
        <title>The Global Catalogue of Microorganisms (GCM) 10K type strain sequencing project: providing services to taxonomists for standard genome sequencing and annotation.</title>
        <authorList>
            <consortium name="The Broad Institute Genomics Platform"/>
            <consortium name="The Broad Institute Genome Sequencing Center for Infectious Disease"/>
            <person name="Wu L."/>
            <person name="Ma J."/>
        </authorList>
    </citation>
    <scope>NUCLEOTIDE SEQUENCE [LARGE SCALE GENOMIC DNA]</scope>
    <source>
        <strain evidence="8">CGMCC 4.7382</strain>
    </source>
</reference>
<accession>A0ABW2KF43</accession>
<evidence type="ECO:0000256" key="2">
    <source>
        <dbReference type="ARBA" id="ARBA00023015"/>
    </source>
</evidence>
<organism evidence="7 8">
    <name type="scientific">Marinactinospora rubrisoli</name>
    <dbReference type="NCBI Taxonomy" id="2715399"/>
    <lineage>
        <taxon>Bacteria</taxon>
        <taxon>Bacillati</taxon>
        <taxon>Actinomycetota</taxon>
        <taxon>Actinomycetes</taxon>
        <taxon>Streptosporangiales</taxon>
        <taxon>Nocardiopsidaceae</taxon>
        <taxon>Marinactinospora</taxon>
    </lineage>
</organism>